<evidence type="ECO:0000313" key="3">
    <source>
        <dbReference type="Proteomes" id="UP001596170"/>
    </source>
</evidence>
<protein>
    <submittedName>
        <fullName evidence="2">GNAT family N-acetyltransferase</fullName>
        <ecNumber evidence="2">2.3.-.-</ecNumber>
    </submittedName>
</protein>
<dbReference type="GO" id="GO:0016746">
    <property type="term" value="F:acyltransferase activity"/>
    <property type="evidence" value="ECO:0007669"/>
    <property type="project" value="UniProtKB-KW"/>
</dbReference>
<organism evidence="2 3">
    <name type="scientific">Paenisporosarcina macmurdoensis</name>
    <dbReference type="NCBI Taxonomy" id="212659"/>
    <lineage>
        <taxon>Bacteria</taxon>
        <taxon>Bacillati</taxon>
        <taxon>Bacillota</taxon>
        <taxon>Bacilli</taxon>
        <taxon>Bacillales</taxon>
        <taxon>Caryophanaceae</taxon>
        <taxon>Paenisporosarcina</taxon>
    </lineage>
</organism>
<sequence length="151" mass="17055">MKKVNSKPIHSSIRELLSYATSEGVIDLEYQNYLQSINLNLYTMESNGESIGCIGFEFISSNHCKIKHIAVSPAERGNGLGRKMITFICDKYSVSLISAETDRDAVNFYKNCGFKIINLGEKYPGVNRFLCELRRNKSSIAFKVLDREADI</sequence>
<dbReference type="InterPro" id="IPR000182">
    <property type="entry name" value="GNAT_dom"/>
</dbReference>
<dbReference type="RefSeq" id="WP_377734221.1">
    <property type="nucleotide sequence ID" value="NZ_JBHSRI010000018.1"/>
</dbReference>
<keyword evidence="3" id="KW-1185">Reference proteome</keyword>
<evidence type="ECO:0000259" key="1">
    <source>
        <dbReference type="PROSITE" id="PS51186"/>
    </source>
</evidence>
<keyword evidence="2" id="KW-0012">Acyltransferase</keyword>
<dbReference type="EMBL" id="JBHSRI010000018">
    <property type="protein sequence ID" value="MFC6039996.1"/>
    <property type="molecule type" value="Genomic_DNA"/>
</dbReference>
<dbReference type="Gene3D" id="3.40.630.30">
    <property type="match status" value="1"/>
</dbReference>
<dbReference type="CDD" id="cd04301">
    <property type="entry name" value="NAT_SF"/>
    <property type="match status" value="1"/>
</dbReference>
<accession>A0ABW1L9S0</accession>
<evidence type="ECO:0000313" key="2">
    <source>
        <dbReference type="EMBL" id="MFC6039996.1"/>
    </source>
</evidence>
<dbReference type="PROSITE" id="PS51186">
    <property type="entry name" value="GNAT"/>
    <property type="match status" value="1"/>
</dbReference>
<feature type="domain" description="N-acetyltransferase" evidence="1">
    <location>
        <begin position="1"/>
        <end position="136"/>
    </location>
</feature>
<name>A0ABW1L9S0_9BACL</name>
<keyword evidence="2" id="KW-0808">Transferase</keyword>
<dbReference type="Proteomes" id="UP001596170">
    <property type="component" value="Unassembled WGS sequence"/>
</dbReference>
<comment type="caution">
    <text evidence="2">The sequence shown here is derived from an EMBL/GenBank/DDBJ whole genome shotgun (WGS) entry which is preliminary data.</text>
</comment>
<gene>
    <name evidence="2" type="ORF">ACFPYN_11245</name>
</gene>
<dbReference type="EC" id="2.3.-.-" evidence="2"/>
<proteinExistence type="predicted"/>
<dbReference type="SUPFAM" id="SSF55729">
    <property type="entry name" value="Acyl-CoA N-acyltransferases (Nat)"/>
    <property type="match status" value="1"/>
</dbReference>
<reference evidence="3" key="1">
    <citation type="journal article" date="2019" name="Int. J. Syst. Evol. Microbiol.">
        <title>The Global Catalogue of Microorganisms (GCM) 10K type strain sequencing project: providing services to taxonomists for standard genome sequencing and annotation.</title>
        <authorList>
            <consortium name="The Broad Institute Genomics Platform"/>
            <consortium name="The Broad Institute Genome Sequencing Center for Infectious Disease"/>
            <person name="Wu L."/>
            <person name="Ma J."/>
        </authorList>
    </citation>
    <scope>NUCLEOTIDE SEQUENCE [LARGE SCALE GENOMIC DNA]</scope>
    <source>
        <strain evidence="3">CCUG 54527</strain>
    </source>
</reference>
<dbReference type="Pfam" id="PF13508">
    <property type="entry name" value="Acetyltransf_7"/>
    <property type="match status" value="1"/>
</dbReference>
<dbReference type="InterPro" id="IPR016181">
    <property type="entry name" value="Acyl_CoA_acyltransferase"/>
</dbReference>